<evidence type="ECO:0000313" key="11">
    <source>
        <dbReference type="EMBL" id="BDU69125.1"/>
    </source>
</evidence>
<evidence type="ECO:0000256" key="4">
    <source>
        <dbReference type="ARBA" id="ARBA00023066"/>
    </source>
</evidence>
<dbReference type="InterPro" id="IPR042286">
    <property type="entry name" value="AdoMetDC_C"/>
</dbReference>
<protein>
    <recommendedName>
        <fullName evidence="10">S-adenosylmethionine decarboxylase proenzyme</fullName>
        <shortName evidence="10">AdoMetDC</shortName>
        <shortName evidence="10">SAMDC</shortName>
        <ecNumber evidence="10">4.1.1.50</ecNumber>
    </recommendedName>
    <component>
        <recommendedName>
            <fullName evidence="10">S-adenosylmethionine decarboxylase beta chain</fullName>
        </recommendedName>
    </component>
    <component>
        <recommendedName>
            <fullName evidence="10">S-adenosylmethionine decarboxylase alpha chain</fullName>
        </recommendedName>
    </component>
</protein>
<dbReference type="HAMAP" id="MF_00464">
    <property type="entry name" value="AdoMetDC_1"/>
    <property type="match status" value="1"/>
</dbReference>
<feature type="modified residue" description="Pyruvic acid (Ser); by autocatalysis" evidence="10">
    <location>
        <position position="63"/>
    </location>
</feature>
<accession>A0ABM8DQ87</accession>
<keyword evidence="2 10" id="KW-0210">Decarboxylase</keyword>
<feature type="active site" description="Proton acceptor; for processing activity" evidence="10">
    <location>
        <position position="68"/>
    </location>
</feature>
<feature type="site" description="Cleavage (non-hydrolytic); by autolysis" evidence="10">
    <location>
        <begin position="62"/>
        <end position="63"/>
    </location>
</feature>
<comment type="pathway">
    <text evidence="10">Amine and polyamine biosynthesis; S-adenosylmethioninamine biosynthesis; S-adenosylmethioninamine from S-adenosyl-L-methionine: step 1/1.</text>
</comment>
<dbReference type="EC" id="4.1.1.50" evidence="10"/>
<organism evidence="11 12">
    <name type="scientific">Geothrix oryzae</name>
    <dbReference type="NCBI Taxonomy" id="2927975"/>
    <lineage>
        <taxon>Bacteria</taxon>
        <taxon>Pseudomonadati</taxon>
        <taxon>Acidobacteriota</taxon>
        <taxon>Holophagae</taxon>
        <taxon>Holophagales</taxon>
        <taxon>Holophagaceae</taxon>
        <taxon>Geothrix</taxon>
    </lineage>
</organism>
<dbReference type="PANTHER" id="PTHR33866:SF2">
    <property type="entry name" value="S-ADENOSYLMETHIONINE DECARBOXYLASE PROENZYME"/>
    <property type="match status" value="1"/>
</dbReference>
<evidence type="ECO:0000256" key="6">
    <source>
        <dbReference type="ARBA" id="ARBA00023145"/>
    </source>
</evidence>
<dbReference type="SUPFAM" id="SSF56276">
    <property type="entry name" value="S-adenosylmethionine decarboxylase"/>
    <property type="match status" value="1"/>
</dbReference>
<gene>
    <name evidence="10 11" type="primary">speH</name>
    <name evidence="11" type="ORF">GETHOR_12260</name>
</gene>
<dbReference type="PANTHER" id="PTHR33866">
    <property type="entry name" value="S-ADENOSYLMETHIONINE DECARBOXYLASE PROENZYME"/>
    <property type="match status" value="1"/>
</dbReference>
<name>A0ABM8DQ87_9BACT</name>
<comment type="similarity">
    <text evidence="10">Belongs to the prokaryotic AdoMetDC family. Type 1 subfamily.</text>
</comment>
<comment type="subunit">
    <text evidence="10">Heterotetramer of two alpha and two beta chains arranged as a dimer of alpha/beta heterodimers.</text>
</comment>
<reference evidence="12" key="1">
    <citation type="journal article" date="2023" name="Int. J. Syst. Evol. Microbiol.">
        <title>Mesoterricola silvestris gen. nov., sp. nov., Mesoterricola sediminis sp. nov., Geothrix oryzae sp. nov., Geothrix edaphica sp. nov., Geothrix rubra sp. nov., and Geothrix limicola sp. nov., six novel members of Acidobacteriota isolated from soils.</title>
        <authorList>
            <person name="Itoh H."/>
            <person name="Sugisawa Y."/>
            <person name="Mise K."/>
            <person name="Xu Z."/>
            <person name="Kuniyasu M."/>
            <person name="Ushijima N."/>
            <person name="Kawano K."/>
            <person name="Kobayashi E."/>
            <person name="Shiratori Y."/>
            <person name="Masuda Y."/>
            <person name="Senoo K."/>
        </authorList>
    </citation>
    <scope>NUCLEOTIDE SEQUENCE [LARGE SCALE GENOMIC DNA]</scope>
    <source>
        <strain evidence="12">Red222</strain>
    </source>
</reference>
<keyword evidence="7 10" id="KW-0456">Lyase</keyword>
<feature type="chain" id="PRO_5044903742" description="S-adenosylmethionine decarboxylase alpha chain" evidence="10">
    <location>
        <begin position="63"/>
        <end position="119"/>
    </location>
</feature>
<dbReference type="EMBL" id="AP027079">
    <property type="protein sequence ID" value="BDU69125.1"/>
    <property type="molecule type" value="Genomic_DNA"/>
</dbReference>
<keyword evidence="8 10" id="KW-0704">Schiff base</keyword>
<dbReference type="Pfam" id="PF02675">
    <property type="entry name" value="AdoMet_dc"/>
    <property type="match status" value="1"/>
</dbReference>
<dbReference type="InterPro" id="IPR042284">
    <property type="entry name" value="AdoMetDC_N"/>
</dbReference>
<comment type="function">
    <text evidence="10">Catalyzes the decarboxylation of S-adenosylmethionine to S-adenosylmethioninamine (dcAdoMet), the propylamine donor required for the synthesis of the polyamines spermine and spermidine from the diamine putrescine.</text>
</comment>
<feature type="chain" id="PRO_5044903741" description="S-adenosylmethionine decarboxylase beta chain" evidence="10">
    <location>
        <begin position="1"/>
        <end position="62"/>
    </location>
</feature>
<comment type="catalytic activity">
    <reaction evidence="10">
        <text>S-adenosyl-L-methionine + H(+) = S-adenosyl 3-(methylsulfanyl)propylamine + CO2</text>
        <dbReference type="Rhea" id="RHEA:15981"/>
        <dbReference type="ChEBI" id="CHEBI:15378"/>
        <dbReference type="ChEBI" id="CHEBI:16526"/>
        <dbReference type="ChEBI" id="CHEBI:57443"/>
        <dbReference type="ChEBI" id="CHEBI:59789"/>
        <dbReference type="EC" id="4.1.1.50"/>
    </reaction>
</comment>
<keyword evidence="9 10" id="KW-0670">Pyruvate</keyword>
<keyword evidence="3 10" id="KW-0068">Autocatalytic cleavage</keyword>
<evidence type="ECO:0000313" key="12">
    <source>
        <dbReference type="Proteomes" id="UP001242010"/>
    </source>
</evidence>
<evidence type="ECO:0000256" key="8">
    <source>
        <dbReference type="ARBA" id="ARBA00023270"/>
    </source>
</evidence>
<keyword evidence="6 10" id="KW-0865">Zymogen</keyword>
<comment type="PTM">
    <text evidence="10">Is synthesized initially as an inactive proenzyme. Formation of the active enzyme involves a self-maturation process in which the active site pyruvoyl group is generated from an internal serine residue via an autocatalytic post-translational modification. Two non-identical subunits are generated from the proenzyme in this reaction, and the pyruvate is formed at the N-terminus of the alpha chain, which is derived from the carboxyl end of the proenzyme. The post-translation cleavage follows an unusual pathway, termed non-hydrolytic serinolysis, in which the side chain hydroxyl group of the serine supplies its oxygen atom to form the C-terminus of the beta chain, while the remainder of the serine residue undergoes an oxidative deamination to produce ammonia and the pyruvoyl group blocking the N-terminus of the alpha chain.</text>
</comment>
<evidence type="ECO:0000256" key="3">
    <source>
        <dbReference type="ARBA" id="ARBA00022813"/>
    </source>
</evidence>
<dbReference type="Proteomes" id="UP001242010">
    <property type="component" value="Chromosome"/>
</dbReference>
<feature type="active site" description="Proton donor; for catalytic activity" evidence="10">
    <location>
        <position position="83"/>
    </location>
</feature>
<dbReference type="Gene3D" id="3.30.360.110">
    <property type="entry name" value="S-adenosylmethionine decarboxylase domain"/>
    <property type="match status" value="1"/>
</dbReference>
<evidence type="ECO:0000256" key="9">
    <source>
        <dbReference type="ARBA" id="ARBA00023317"/>
    </source>
</evidence>
<dbReference type="Gene3D" id="3.30.160.750">
    <property type="match status" value="1"/>
</dbReference>
<dbReference type="InterPro" id="IPR003826">
    <property type="entry name" value="AdoMetDC_fam_prok"/>
</dbReference>
<dbReference type="InterPro" id="IPR016067">
    <property type="entry name" value="S-AdoMet_deCO2ase_core"/>
</dbReference>
<evidence type="ECO:0000256" key="5">
    <source>
        <dbReference type="ARBA" id="ARBA00023115"/>
    </source>
</evidence>
<evidence type="ECO:0000256" key="10">
    <source>
        <dbReference type="HAMAP-Rule" id="MF_00464"/>
    </source>
</evidence>
<keyword evidence="1 10" id="KW-0949">S-adenosyl-L-methionine</keyword>
<evidence type="ECO:0000256" key="2">
    <source>
        <dbReference type="ARBA" id="ARBA00022793"/>
    </source>
</evidence>
<comment type="cofactor">
    <cofactor evidence="10">
        <name>pyruvate</name>
        <dbReference type="ChEBI" id="CHEBI:15361"/>
    </cofactor>
    <text evidence="10">Binds 1 pyruvoyl group covalently per subunit.</text>
</comment>
<dbReference type="RefSeq" id="WP_286355754.1">
    <property type="nucleotide sequence ID" value="NZ_AP027079.1"/>
</dbReference>
<sequence length="119" mass="12629">MSALGHHLLVEFTGCEAAVLADLDRVTAAMLEAARVSGATIVTHSFHHFSPHGVSGAVIIAESHLAIHTWPEYGFAAVDFFSCGGVDMNRGLACLKAAFDAQAETRLELERGPLRTVSP</sequence>
<keyword evidence="4 10" id="KW-0745">Spermidine biosynthesis</keyword>
<evidence type="ECO:0000256" key="7">
    <source>
        <dbReference type="ARBA" id="ARBA00023239"/>
    </source>
</evidence>
<evidence type="ECO:0000256" key="1">
    <source>
        <dbReference type="ARBA" id="ARBA00022691"/>
    </source>
</evidence>
<keyword evidence="12" id="KW-1185">Reference proteome</keyword>
<feature type="active site" description="Schiff-base intermediate with substrate; via pyruvic acid" evidence="10">
    <location>
        <position position="63"/>
    </location>
</feature>
<dbReference type="InterPro" id="IPR017716">
    <property type="entry name" value="S-AdoMet_deCOase_pro-enz"/>
</dbReference>
<dbReference type="NCBIfam" id="TIGR03330">
    <property type="entry name" value="SAM_DCase_Bsu"/>
    <property type="match status" value="1"/>
</dbReference>
<proteinExistence type="inferred from homology"/>
<keyword evidence="5 10" id="KW-0620">Polyamine biosynthesis</keyword>